<dbReference type="EMBL" id="SOCP01000005">
    <property type="protein sequence ID" value="TDV51898.1"/>
    <property type="molecule type" value="Genomic_DNA"/>
</dbReference>
<protein>
    <submittedName>
        <fullName evidence="8">Nitrite reductase/ring-hydroxylating ferredoxin subunit</fullName>
    </submittedName>
</protein>
<proteinExistence type="inferred from homology"/>
<keyword evidence="1" id="KW-0001">2Fe-2S</keyword>
<dbReference type="PANTHER" id="PTHR21496">
    <property type="entry name" value="FERREDOXIN-RELATED"/>
    <property type="match status" value="1"/>
</dbReference>
<keyword evidence="3" id="KW-0408">Iron</keyword>
<keyword evidence="9" id="KW-1185">Reference proteome</keyword>
<evidence type="ECO:0000256" key="2">
    <source>
        <dbReference type="ARBA" id="ARBA00022723"/>
    </source>
</evidence>
<dbReference type="Proteomes" id="UP000294927">
    <property type="component" value="Unassembled WGS sequence"/>
</dbReference>
<comment type="similarity">
    <text evidence="6">Belongs to the bacterial ring-hydroxylating dioxygenase ferredoxin component family.</text>
</comment>
<dbReference type="CDD" id="cd03467">
    <property type="entry name" value="Rieske"/>
    <property type="match status" value="1"/>
</dbReference>
<feature type="domain" description="Rieske" evidence="7">
    <location>
        <begin position="216"/>
        <end position="315"/>
    </location>
</feature>
<evidence type="ECO:0000259" key="7">
    <source>
        <dbReference type="PROSITE" id="PS51296"/>
    </source>
</evidence>
<dbReference type="AlphaFoldDB" id="A0A4R7VQZ7"/>
<keyword evidence="2" id="KW-0479">Metal-binding</keyword>
<dbReference type="PROSITE" id="PS51296">
    <property type="entry name" value="RIESKE"/>
    <property type="match status" value="1"/>
</dbReference>
<dbReference type="GO" id="GO:0046872">
    <property type="term" value="F:metal ion binding"/>
    <property type="evidence" value="ECO:0007669"/>
    <property type="project" value="UniProtKB-KW"/>
</dbReference>
<dbReference type="GO" id="GO:0016705">
    <property type="term" value="F:oxidoreductase activity, acting on paired donors, with incorporation or reduction of molecular oxygen"/>
    <property type="evidence" value="ECO:0007669"/>
    <property type="project" value="UniProtKB-ARBA"/>
</dbReference>
<keyword evidence="4" id="KW-0411">Iron-sulfur</keyword>
<dbReference type="Pfam" id="PF09990">
    <property type="entry name" value="DUF2231"/>
    <property type="match status" value="1"/>
</dbReference>
<dbReference type="PANTHER" id="PTHR21496:SF0">
    <property type="entry name" value="RIESKE DOMAIN-CONTAINING PROTEIN"/>
    <property type="match status" value="1"/>
</dbReference>
<reference evidence="8 9" key="1">
    <citation type="submission" date="2019-03" db="EMBL/GenBank/DDBJ databases">
        <title>Genomic Encyclopedia of Archaeal and Bacterial Type Strains, Phase II (KMG-II): from individual species to whole genera.</title>
        <authorList>
            <person name="Goeker M."/>
        </authorList>
    </citation>
    <scope>NUCLEOTIDE SEQUENCE [LARGE SCALE GENOMIC DNA]</scope>
    <source>
        <strain evidence="8 9">DSM 45499</strain>
    </source>
</reference>
<sequence length="326" mass="33614">MSLLLASAAAYPGAPTGNGPKFRGWAPGYPDGMTEWGNLVDRVARAQVLDKVAGMVRDAVHAVVRPGVVKDAAHGVWLGHPLHPALAQLPLGCYTGAALLDLTGAPDSGSSRLIGLGLLSSAPAAMTGLVDYADSHEEQQRIGVVHASANSAALACYVSSLLLRRSGRTKGGVAAGLLGYAFAMLGATLGGDLAFRRAVGANHAAEVPHTGPEEWCDLGAVTDFADGKPARRQAGLIPVMVVSSGDGFTVLHDRCSHMAAPLNEGDLVEVAGESCVECPWHGSVFRLRDGAVVHGPATAPQPVLDWQVAEGRLRAKVRTIPGVPAS</sequence>
<evidence type="ECO:0000256" key="5">
    <source>
        <dbReference type="ARBA" id="ARBA00034078"/>
    </source>
</evidence>
<evidence type="ECO:0000313" key="8">
    <source>
        <dbReference type="EMBL" id="TDV51898.1"/>
    </source>
</evidence>
<evidence type="ECO:0000256" key="3">
    <source>
        <dbReference type="ARBA" id="ARBA00023004"/>
    </source>
</evidence>
<comment type="caution">
    <text evidence="8">The sequence shown here is derived from an EMBL/GenBank/DDBJ whole genome shotgun (WGS) entry which is preliminary data.</text>
</comment>
<evidence type="ECO:0000313" key="9">
    <source>
        <dbReference type="Proteomes" id="UP000294927"/>
    </source>
</evidence>
<accession>A0A4R7VQZ7</accession>
<dbReference type="SUPFAM" id="SSF50022">
    <property type="entry name" value="ISP domain"/>
    <property type="match status" value="1"/>
</dbReference>
<evidence type="ECO:0000256" key="4">
    <source>
        <dbReference type="ARBA" id="ARBA00023014"/>
    </source>
</evidence>
<dbReference type="Pfam" id="PF00355">
    <property type="entry name" value="Rieske"/>
    <property type="match status" value="1"/>
</dbReference>
<dbReference type="InterPro" id="IPR017941">
    <property type="entry name" value="Rieske_2Fe-2S"/>
</dbReference>
<dbReference type="GO" id="GO:0051537">
    <property type="term" value="F:2 iron, 2 sulfur cluster binding"/>
    <property type="evidence" value="ECO:0007669"/>
    <property type="project" value="UniProtKB-KW"/>
</dbReference>
<name>A0A4R7VQZ7_9PSEU</name>
<comment type="cofactor">
    <cofactor evidence="5">
        <name>[2Fe-2S] cluster</name>
        <dbReference type="ChEBI" id="CHEBI:190135"/>
    </cofactor>
</comment>
<dbReference type="InterPro" id="IPR019251">
    <property type="entry name" value="DUF2231_TM"/>
</dbReference>
<dbReference type="Gene3D" id="2.102.10.10">
    <property type="entry name" value="Rieske [2Fe-2S] iron-sulphur domain"/>
    <property type="match status" value="1"/>
</dbReference>
<evidence type="ECO:0000256" key="1">
    <source>
        <dbReference type="ARBA" id="ARBA00022714"/>
    </source>
</evidence>
<gene>
    <name evidence="8" type="ORF">CLV71_10527</name>
</gene>
<dbReference type="GO" id="GO:0004497">
    <property type="term" value="F:monooxygenase activity"/>
    <property type="evidence" value="ECO:0007669"/>
    <property type="project" value="UniProtKB-ARBA"/>
</dbReference>
<evidence type="ECO:0000256" key="6">
    <source>
        <dbReference type="ARBA" id="ARBA00038001"/>
    </source>
</evidence>
<organism evidence="8 9">
    <name type="scientific">Actinophytocola oryzae</name>
    <dbReference type="NCBI Taxonomy" id="502181"/>
    <lineage>
        <taxon>Bacteria</taxon>
        <taxon>Bacillati</taxon>
        <taxon>Actinomycetota</taxon>
        <taxon>Actinomycetes</taxon>
        <taxon>Pseudonocardiales</taxon>
        <taxon>Pseudonocardiaceae</taxon>
    </lineage>
</organism>
<dbReference type="InterPro" id="IPR036922">
    <property type="entry name" value="Rieske_2Fe-2S_sf"/>
</dbReference>